<sequence>MVQAKSAHGAMLFCFSGFAVDTDAPRQSSKKRPLVVPAVGRAVPEAAPSRLAVEVSHWHRYITAEGECVPRSARPTQTSSMVSLRPANTAIREVRSLRRAGRSTKTHLAVS</sequence>
<dbReference type="EMBL" id="KB445565">
    <property type="protein sequence ID" value="EMC91024.1"/>
    <property type="molecule type" value="Genomic_DNA"/>
</dbReference>
<dbReference type="AlphaFoldDB" id="M2MWQ5"/>
<dbReference type="Proteomes" id="UP000011761">
    <property type="component" value="Unassembled WGS sequence"/>
</dbReference>
<gene>
    <name evidence="1" type="ORF">BAUCODRAFT_333256</name>
</gene>
<dbReference type="GeneID" id="19112083"/>
<evidence type="ECO:0000313" key="2">
    <source>
        <dbReference type="Proteomes" id="UP000011761"/>
    </source>
</evidence>
<accession>M2MWQ5</accession>
<keyword evidence="2" id="KW-1185">Reference proteome</keyword>
<reference evidence="1 2" key="1">
    <citation type="journal article" date="2012" name="PLoS Pathog.">
        <title>Diverse lifestyles and strategies of plant pathogenesis encoded in the genomes of eighteen Dothideomycetes fungi.</title>
        <authorList>
            <person name="Ohm R.A."/>
            <person name="Feau N."/>
            <person name="Henrissat B."/>
            <person name="Schoch C.L."/>
            <person name="Horwitz B.A."/>
            <person name="Barry K.W."/>
            <person name="Condon B.J."/>
            <person name="Copeland A.C."/>
            <person name="Dhillon B."/>
            <person name="Glaser F."/>
            <person name="Hesse C.N."/>
            <person name="Kosti I."/>
            <person name="LaButti K."/>
            <person name="Lindquist E.A."/>
            <person name="Lucas S."/>
            <person name="Salamov A.A."/>
            <person name="Bradshaw R.E."/>
            <person name="Ciuffetti L."/>
            <person name="Hamelin R.C."/>
            <person name="Kema G.H.J."/>
            <person name="Lawrence C."/>
            <person name="Scott J.A."/>
            <person name="Spatafora J.W."/>
            <person name="Turgeon B.G."/>
            <person name="de Wit P.J.G.M."/>
            <person name="Zhong S."/>
            <person name="Goodwin S.B."/>
            <person name="Grigoriev I.V."/>
        </authorList>
    </citation>
    <scope>NUCLEOTIDE SEQUENCE [LARGE SCALE GENOMIC DNA]</scope>
    <source>
        <strain evidence="1 2">UAMH 10762</strain>
    </source>
</reference>
<protein>
    <submittedName>
        <fullName evidence="1">Uncharacterized protein</fullName>
    </submittedName>
</protein>
<evidence type="ECO:0000313" key="1">
    <source>
        <dbReference type="EMBL" id="EMC91024.1"/>
    </source>
</evidence>
<dbReference type="HOGENOM" id="CLU_2157903_0_0_1"/>
<dbReference type="KEGG" id="bcom:BAUCODRAFT_333256"/>
<name>M2MWQ5_BAUPA</name>
<organism evidence="1 2">
    <name type="scientific">Baudoinia panamericana (strain UAMH 10762)</name>
    <name type="common">Angels' share fungus</name>
    <name type="synonym">Baudoinia compniacensis (strain UAMH 10762)</name>
    <dbReference type="NCBI Taxonomy" id="717646"/>
    <lineage>
        <taxon>Eukaryota</taxon>
        <taxon>Fungi</taxon>
        <taxon>Dikarya</taxon>
        <taxon>Ascomycota</taxon>
        <taxon>Pezizomycotina</taxon>
        <taxon>Dothideomycetes</taxon>
        <taxon>Dothideomycetidae</taxon>
        <taxon>Mycosphaerellales</taxon>
        <taxon>Teratosphaeriaceae</taxon>
        <taxon>Baudoinia</taxon>
    </lineage>
</organism>
<dbReference type="RefSeq" id="XP_007681940.1">
    <property type="nucleotide sequence ID" value="XM_007683750.1"/>
</dbReference>
<proteinExistence type="predicted"/>